<keyword evidence="3" id="KW-1185">Reference proteome</keyword>
<name>A0ABD2YEB4_9GENT</name>
<sequence length="391" mass="45497">METDTIELGNLCPQVIDSIFSKIPLKSLVKLKSVSKTWCKFIEHIRRCHPPTTTSGLAILLKHHHRDHQDFQETTFLKSQEGREGFFFRTIASIKHNFPLNLIDSCDGYLLYATNNGDSWTYYICSPSLDQCLALPQAHGITRLTCASLAFDDSRRENLRVLCFFLKEIDFVEGTMSCMIFLSETWEWREFQARILNSDLLLERDFETEQLFGSSVFCRGRLYWMWSVFMLVYDNQGVFFKLIPLPTKAYDGNVGNPSNLLSQFLWESDGEMYFCYQINEGLCIFKFIGDDQVLEGCCLWKFNQFVMLKEFIWRKLEYMGNGKVVTLRAKCRIKPCAFNQDLQLLYLLVPPGRIVSYSLETRELEQVWACGELEGTYATEKILPFLFKSVD</sequence>
<protein>
    <recommendedName>
        <fullName evidence="1">F-box domain-containing protein</fullName>
    </recommendedName>
</protein>
<dbReference type="InterPro" id="IPR001810">
    <property type="entry name" value="F-box_dom"/>
</dbReference>
<accession>A0ABD2YEB4</accession>
<evidence type="ECO:0000313" key="2">
    <source>
        <dbReference type="EMBL" id="KAL3505306.1"/>
    </source>
</evidence>
<dbReference type="PANTHER" id="PTHR35546">
    <property type="entry name" value="F-BOX PROTEIN INTERACTION DOMAIN PROTEIN-RELATED"/>
    <property type="match status" value="1"/>
</dbReference>
<dbReference type="InterPro" id="IPR036047">
    <property type="entry name" value="F-box-like_dom_sf"/>
</dbReference>
<dbReference type="Pfam" id="PF00646">
    <property type="entry name" value="F-box"/>
    <property type="match status" value="1"/>
</dbReference>
<dbReference type="SUPFAM" id="SSF81383">
    <property type="entry name" value="F-box domain"/>
    <property type="match status" value="1"/>
</dbReference>
<reference evidence="2 3" key="1">
    <citation type="submission" date="2024-11" db="EMBL/GenBank/DDBJ databases">
        <title>A near-complete genome assembly of Cinchona calisaya.</title>
        <authorList>
            <person name="Lian D.C."/>
            <person name="Zhao X.W."/>
            <person name="Wei L."/>
        </authorList>
    </citation>
    <scope>NUCLEOTIDE SEQUENCE [LARGE SCALE GENOMIC DNA]</scope>
    <source>
        <tissue evidence="2">Nenye</tissue>
    </source>
</reference>
<dbReference type="PANTHER" id="PTHR35546:SF66">
    <property type="entry name" value="F-BOX DOMAIN-CONTAINING PROTEIN"/>
    <property type="match status" value="1"/>
</dbReference>
<feature type="domain" description="F-box" evidence="1">
    <location>
        <begin position="10"/>
        <end position="45"/>
    </location>
</feature>
<comment type="caution">
    <text evidence="2">The sequence shown here is derived from an EMBL/GenBank/DDBJ whole genome shotgun (WGS) entry which is preliminary data.</text>
</comment>
<dbReference type="InterPro" id="IPR055290">
    <property type="entry name" value="At3g26010-like"/>
</dbReference>
<evidence type="ECO:0000313" key="3">
    <source>
        <dbReference type="Proteomes" id="UP001630127"/>
    </source>
</evidence>
<gene>
    <name evidence="2" type="ORF">ACH5RR_035147</name>
</gene>
<dbReference type="EMBL" id="JBJUIK010000014">
    <property type="protein sequence ID" value="KAL3505306.1"/>
    <property type="molecule type" value="Genomic_DNA"/>
</dbReference>
<dbReference type="AlphaFoldDB" id="A0ABD2YEB4"/>
<proteinExistence type="predicted"/>
<organism evidence="2 3">
    <name type="scientific">Cinchona calisaya</name>
    <dbReference type="NCBI Taxonomy" id="153742"/>
    <lineage>
        <taxon>Eukaryota</taxon>
        <taxon>Viridiplantae</taxon>
        <taxon>Streptophyta</taxon>
        <taxon>Embryophyta</taxon>
        <taxon>Tracheophyta</taxon>
        <taxon>Spermatophyta</taxon>
        <taxon>Magnoliopsida</taxon>
        <taxon>eudicotyledons</taxon>
        <taxon>Gunneridae</taxon>
        <taxon>Pentapetalae</taxon>
        <taxon>asterids</taxon>
        <taxon>lamiids</taxon>
        <taxon>Gentianales</taxon>
        <taxon>Rubiaceae</taxon>
        <taxon>Cinchonoideae</taxon>
        <taxon>Cinchoneae</taxon>
        <taxon>Cinchona</taxon>
    </lineage>
</organism>
<evidence type="ECO:0000259" key="1">
    <source>
        <dbReference type="Pfam" id="PF00646"/>
    </source>
</evidence>
<dbReference type="Proteomes" id="UP001630127">
    <property type="component" value="Unassembled WGS sequence"/>
</dbReference>